<keyword evidence="2" id="KW-1185">Reference proteome</keyword>
<proteinExistence type="predicted"/>
<dbReference type="PANTHER" id="PTHR35040">
    <property type="match status" value="1"/>
</dbReference>
<dbReference type="Proteomes" id="UP001187734">
    <property type="component" value="Unassembled WGS sequence"/>
</dbReference>
<gene>
    <name evidence="1" type="ORF">FTOL_12543</name>
</gene>
<reference evidence="1" key="1">
    <citation type="submission" date="2018-03" db="EMBL/GenBank/DDBJ databases">
        <authorList>
            <person name="Guldener U."/>
        </authorList>
    </citation>
    <scope>NUCLEOTIDE SEQUENCE</scope>
</reference>
<evidence type="ECO:0008006" key="3">
    <source>
        <dbReference type="Google" id="ProtNLM"/>
    </source>
</evidence>
<dbReference type="InterPro" id="IPR021986">
    <property type="entry name" value="Spherulin4"/>
</dbReference>
<dbReference type="AlphaFoldDB" id="A0AAE8MKY3"/>
<protein>
    <recommendedName>
        <fullName evidence="3">Spherulation-specific family 4</fullName>
    </recommendedName>
</protein>
<dbReference type="PANTHER" id="PTHR35040:SF9">
    <property type="entry name" value="4-LIKE CELL SURFACE PROTEIN, PUTATIVE (AFU_ORTHOLOGUE AFUA_4G14080)-RELATED"/>
    <property type="match status" value="1"/>
</dbReference>
<name>A0AAE8MKY3_9HYPO</name>
<evidence type="ECO:0000313" key="1">
    <source>
        <dbReference type="EMBL" id="SPJ88074.1"/>
    </source>
</evidence>
<evidence type="ECO:0000313" key="2">
    <source>
        <dbReference type="Proteomes" id="UP001187734"/>
    </source>
</evidence>
<sequence length="288" mass="31943">MPLTSFVRLNRAFRHWTTPAPSPSPLTTQHAITPNDPALTLQKPHLVVPLYIYPSPGAWEPLFQAARNSPSVSLIVVVNPCNGPGVEALPDSNYRSVLAQLSTFPNIQVLGYVYCSYGTRPIAEVQKDISVYSGWNLQFKMNGIFFDEVPSTEGDLGLMTSLSHFSRSIWNQSTGQSGILVYNPGVAVGEGFYRGVDLVVAFEQSEHQWQSWYLHQDNPIHLRNKNVAIVHSCSGDAKVLAREMVEMGLGGLYLTEQSGGGYTHWPKSWLDVVKVLDQVLITSQEQKD</sequence>
<comment type="caution">
    <text evidence="1">The sequence shown here is derived from an EMBL/GenBank/DDBJ whole genome shotgun (WGS) entry which is preliminary data.</text>
</comment>
<dbReference type="Pfam" id="PF12138">
    <property type="entry name" value="Spherulin4"/>
    <property type="match status" value="1"/>
</dbReference>
<accession>A0AAE8MKY3</accession>
<dbReference type="EMBL" id="ONZP01000610">
    <property type="protein sequence ID" value="SPJ88074.1"/>
    <property type="molecule type" value="Genomic_DNA"/>
</dbReference>
<organism evidence="1 2">
    <name type="scientific">Fusarium torulosum</name>
    <dbReference type="NCBI Taxonomy" id="33205"/>
    <lineage>
        <taxon>Eukaryota</taxon>
        <taxon>Fungi</taxon>
        <taxon>Dikarya</taxon>
        <taxon>Ascomycota</taxon>
        <taxon>Pezizomycotina</taxon>
        <taxon>Sordariomycetes</taxon>
        <taxon>Hypocreomycetidae</taxon>
        <taxon>Hypocreales</taxon>
        <taxon>Nectriaceae</taxon>
        <taxon>Fusarium</taxon>
    </lineage>
</organism>